<keyword evidence="3" id="KW-0378">Hydrolase</keyword>
<keyword evidence="2" id="KW-0547">Nucleotide-binding</keyword>
<protein>
    <submittedName>
        <fullName evidence="7">Interferon-inducible GTPase 5-like</fullName>
    </submittedName>
</protein>
<evidence type="ECO:0000256" key="2">
    <source>
        <dbReference type="ARBA" id="ARBA00022741"/>
    </source>
</evidence>
<dbReference type="GeneID" id="115821528"/>
<feature type="domain" description="IRG-type G" evidence="5">
    <location>
        <begin position="39"/>
        <end position="220"/>
    </location>
</feature>
<dbReference type="PANTHER" id="PTHR32341">
    <property type="entry name" value="INTERFERON-INDUCIBLE GTPASE"/>
    <property type="match status" value="1"/>
</dbReference>
<keyword evidence="6" id="KW-1185">Reference proteome</keyword>
<dbReference type="GO" id="GO:0003924">
    <property type="term" value="F:GTPase activity"/>
    <property type="evidence" value="ECO:0007669"/>
    <property type="project" value="TreeGrafter"/>
</dbReference>
<dbReference type="SUPFAM" id="SSF52540">
    <property type="entry name" value="P-loop containing nucleoside triphosphate hydrolases"/>
    <property type="match status" value="1"/>
</dbReference>
<gene>
    <name evidence="7" type="primary">LOC115821528</name>
</gene>
<dbReference type="InterPro" id="IPR007743">
    <property type="entry name" value="Immunity-related_GTPase-like"/>
</dbReference>
<dbReference type="InterPro" id="IPR051515">
    <property type="entry name" value="IRG"/>
</dbReference>
<reference evidence="7" key="1">
    <citation type="submission" date="2025-08" db="UniProtKB">
        <authorList>
            <consortium name="RefSeq"/>
        </authorList>
    </citation>
    <scope>IDENTIFICATION</scope>
</reference>
<evidence type="ECO:0000313" key="6">
    <source>
        <dbReference type="Proteomes" id="UP000504632"/>
    </source>
</evidence>
<evidence type="ECO:0000256" key="1">
    <source>
        <dbReference type="ARBA" id="ARBA00005429"/>
    </source>
</evidence>
<evidence type="ECO:0000256" key="3">
    <source>
        <dbReference type="ARBA" id="ARBA00022801"/>
    </source>
</evidence>
<dbReference type="InterPro" id="IPR027417">
    <property type="entry name" value="P-loop_NTPase"/>
</dbReference>
<proteinExistence type="inferred from homology"/>
<dbReference type="Proteomes" id="UP000504632">
    <property type="component" value="Chromosome 9"/>
</dbReference>
<dbReference type="PROSITE" id="PS51716">
    <property type="entry name" value="G_IRG"/>
    <property type="match status" value="1"/>
</dbReference>
<dbReference type="GO" id="GO:0005525">
    <property type="term" value="F:GTP binding"/>
    <property type="evidence" value="ECO:0007669"/>
    <property type="project" value="UniProtKB-KW"/>
</dbReference>
<name>A0A6J2WCW6_CHACN</name>
<comment type="similarity">
    <text evidence="1">Belongs to the TRAFAC class dynamin-like GTPase superfamily. IRG family.</text>
</comment>
<dbReference type="Gene3D" id="3.40.50.300">
    <property type="entry name" value="P-loop containing nucleotide triphosphate hydrolases"/>
    <property type="match status" value="1"/>
</dbReference>
<evidence type="ECO:0000256" key="4">
    <source>
        <dbReference type="ARBA" id="ARBA00023134"/>
    </source>
</evidence>
<organism evidence="6 7">
    <name type="scientific">Chanos chanos</name>
    <name type="common">Milkfish</name>
    <name type="synonym">Mugil chanos</name>
    <dbReference type="NCBI Taxonomy" id="29144"/>
    <lineage>
        <taxon>Eukaryota</taxon>
        <taxon>Metazoa</taxon>
        <taxon>Chordata</taxon>
        <taxon>Craniata</taxon>
        <taxon>Vertebrata</taxon>
        <taxon>Euteleostomi</taxon>
        <taxon>Actinopterygii</taxon>
        <taxon>Neopterygii</taxon>
        <taxon>Teleostei</taxon>
        <taxon>Ostariophysi</taxon>
        <taxon>Gonorynchiformes</taxon>
        <taxon>Chanidae</taxon>
        <taxon>Chanos</taxon>
    </lineage>
</organism>
<keyword evidence="4" id="KW-0342">GTP-binding</keyword>
<dbReference type="AlphaFoldDB" id="A0A6J2WCW6"/>
<evidence type="ECO:0000259" key="5">
    <source>
        <dbReference type="PROSITE" id="PS51716"/>
    </source>
</evidence>
<dbReference type="GO" id="GO:0016020">
    <property type="term" value="C:membrane"/>
    <property type="evidence" value="ECO:0007669"/>
    <property type="project" value="InterPro"/>
</dbReference>
<evidence type="ECO:0000313" key="7">
    <source>
        <dbReference type="RefSeq" id="XP_030641206.1"/>
    </source>
</evidence>
<dbReference type="OrthoDB" id="422720at2759"/>
<accession>A0A6J2WCW6</accession>
<dbReference type="RefSeq" id="XP_030641206.1">
    <property type="nucleotide sequence ID" value="XM_030785346.1"/>
</dbReference>
<dbReference type="PANTHER" id="PTHR32341:SF17">
    <property type="entry name" value="IRG-TYPE G DOMAIN-CONTAINING PROTEIN"/>
    <property type="match status" value="1"/>
</dbReference>
<dbReference type="Pfam" id="PF05049">
    <property type="entry name" value="IIGP"/>
    <property type="match status" value="1"/>
</dbReference>
<dbReference type="InParanoid" id="A0A6J2WCW6"/>
<dbReference type="FunFam" id="3.40.50.300:FF:000541">
    <property type="entry name" value="Immunity related GTPase M"/>
    <property type="match status" value="1"/>
</dbReference>
<dbReference type="InterPro" id="IPR030385">
    <property type="entry name" value="G_IRG_dom"/>
</dbReference>
<sequence>MARFQIKDAEINEMSALLQSKAVADALACVQGMLEHGNVTLNVAVTGESGSGKSSFINAFRGIADDDKEAAETGVTETTREASVYRLLTAHNVLLWDLPGIGTPSFRPESYLEDVGLLNYDFFIIVCAQRFQECHTELARAILKSGKKFYFVRNKVDRDLKANSRRNTRQPDEDVLRRMRADCERSLENGGVEHPKVFLTSCFQPRHFDFPLLQKTLLDELEGHKRHALLLSLPVLNPSLIESKRNALAGEVWKKAIVACLGAVIKTNMTQGVIPSLMDTLKSYQQTFGLDTESLCRLASLTGKPLQDLQNEVLSTSGKELTAETVEGLLSQAASVQHLLANELEKRVPFLGTIATSGISFVASYYLLSSALKDLSEDAERVMRKAFS</sequence>